<dbReference type="InterPro" id="IPR007269">
    <property type="entry name" value="ICMT_MeTrfase"/>
</dbReference>
<keyword evidence="4 5" id="KW-0472">Membrane</keyword>
<proteinExistence type="predicted"/>
<keyword evidence="2 5" id="KW-0812">Transmembrane</keyword>
<comment type="caution">
    <text evidence="6">The sequence shown here is derived from an EMBL/GenBank/DDBJ whole genome shotgun (WGS) entry which is preliminary data.</text>
</comment>
<sequence>MTPGAALFLSFLVVQRLAELALARRNTARLLAQGAREVAPEHYPLIVALHTGWLLCLVAFGYDAAIRPVWLVVFVVLQAIRLWILVSLGGRWTTRIIVTDTPLVARGPYRWINHPNYLLVVAEIAVAPLVLGLGWVALVFSALNAAVLAIRIRAEDRALRPTIS</sequence>
<feature type="transmembrane region" description="Helical" evidence="5">
    <location>
        <begin position="117"/>
        <end position="150"/>
    </location>
</feature>
<keyword evidence="6" id="KW-0489">Methyltransferase</keyword>
<organism evidence="6 7">
    <name type="scientific">Marinovum algicola</name>
    <dbReference type="NCBI Taxonomy" id="42444"/>
    <lineage>
        <taxon>Bacteria</taxon>
        <taxon>Pseudomonadati</taxon>
        <taxon>Pseudomonadota</taxon>
        <taxon>Alphaproteobacteria</taxon>
        <taxon>Rhodobacterales</taxon>
        <taxon>Roseobacteraceae</taxon>
        <taxon>Marinovum</taxon>
    </lineage>
</organism>
<keyword evidence="7" id="KW-1185">Reference proteome</keyword>
<dbReference type="PANTHER" id="PTHR43847:SF1">
    <property type="entry name" value="BLL3993 PROTEIN"/>
    <property type="match status" value="1"/>
</dbReference>
<feature type="transmembrane region" description="Helical" evidence="5">
    <location>
        <begin position="69"/>
        <end position="86"/>
    </location>
</feature>
<dbReference type="GO" id="GO:0004671">
    <property type="term" value="F:protein C-terminal S-isoprenylcysteine carboxyl O-methyltransferase activity"/>
    <property type="evidence" value="ECO:0007669"/>
    <property type="project" value="InterPro"/>
</dbReference>
<dbReference type="GO" id="GO:0016020">
    <property type="term" value="C:membrane"/>
    <property type="evidence" value="ECO:0007669"/>
    <property type="project" value="UniProtKB-SubCell"/>
</dbReference>
<feature type="transmembrane region" description="Helical" evidence="5">
    <location>
        <begin position="42"/>
        <end position="62"/>
    </location>
</feature>
<evidence type="ECO:0000256" key="4">
    <source>
        <dbReference type="ARBA" id="ARBA00023136"/>
    </source>
</evidence>
<evidence type="ECO:0000256" key="1">
    <source>
        <dbReference type="ARBA" id="ARBA00004141"/>
    </source>
</evidence>
<dbReference type="RefSeq" id="WP_074837100.1">
    <property type="nucleotide sequence ID" value="NZ_FNYY01000009.1"/>
</dbReference>
<dbReference type="GO" id="GO:0032259">
    <property type="term" value="P:methylation"/>
    <property type="evidence" value="ECO:0007669"/>
    <property type="project" value="UniProtKB-KW"/>
</dbReference>
<evidence type="ECO:0000313" key="7">
    <source>
        <dbReference type="Proteomes" id="UP000182932"/>
    </source>
</evidence>
<name>A0A975WB76_9RHOB</name>
<evidence type="ECO:0000313" key="6">
    <source>
        <dbReference type="EMBL" id="SEJ71690.1"/>
    </source>
</evidence>
<protein>
    <submittedName>
        <fullName evidence="6">Methyltransferase</fullName>
    </submittedName>
</protein>
<dbReference type="Pfam" id="PF04140">
    <property type="entry name" value="ICMT"/>
    <property type="match status" value="1"/>
</dbReference>
<dbReference type="EMBL" id="FNYY01000009">
    <property type="protein sequence ID" value="SEJ71690.1"/>
    <property type="molecule type" value="Genomic_DNA"/>
</dbReference>
<evidence type="ECO:0000256" key="5">
    <source>
        <dbReference type="SAM" id="Phobius"/>
    </source>
</evidence>
<evidence type="ECO:0000256" key="2">
    <source>
        <dbReference type="ARBA" id="ARBA00022692"/>
    </source>
</evidence>
<comment type="subcellular location">
    <subcellularLocation>
        <location evidence="1">Membrane</location>
        <topology evidence="1">Multi-pass membrane protein</topology>
    </subcellularLocation>
</comment>
<dbReference type="AlphaFoldDB" id="A0A975WB76"/>
<dbReference type="PANTHER" id="PTHR43847">
    <property type="entry name" value="BLL3993 PROTEIN"/>
    <property type="match status" value="1"/>
</dbReference>
<evidence type="ECO:0000256" key="3">
    <source>
        <dbReference type="ARBA" id="ARBA00022989"/>
    </source>
</evidence>
<reference evidence="6 7" key="1">
    <citation type="submission" date="2016-10" db="EMBL/GenBank/DDBJ databases">
        <authorList>
            <person name="Varghese N."/>
            <person name="Submissions S."/>
        </authorList>
    </citation>
    <scope>NUCLEOTIDE SEQUENCE [LARGE SCALE GENOMIC DNA]</scope>
    <source>
        <strain evidence="6 7">FF3</strain>
    </source>
</reference>
<dbReference type="GeneID" id="80818977"/>
<keyword evidence="3 5" id="KW-1133">Transmembrane helix</keyword>
<gene>
    <name evidence="6" type="ORF">SAMN04487940_10992</name>
</gene>
<accession>A0A975WB76</accession>
<keyword evidence="6" id="KW-0808">Transferase</keyword>
<dbReference type="Proteomes" id="UP000182932">
    <property type="component" value="Unassembled WGS sequence"/>
</dbReference>
<dbReference type="InterPro" id="IPR052527">
    <property type="entry name" value="Metal_cation-efflux_comp"/>
</dbReference>
<dbReference type="Gene3D" id="1.20.120.1630">
    <property type="match status" value="1"/>
</dbReference>